<organism evidence="1 2">
    <name type="scientific">Trifolium medium</name>
    <dbReference type="NCBI Taxonomy" id="97028"/>
    <lineage>
        <taxon>Eukaryota</taxon>
        <taxon>Viridiplantae</taxon>
        <taxon>Streptophyta</taxon>
        <taxon>Embryophyta</taxon>
        <taxon>Tracheophyta</taxon>
        <taxon>Spermatophyta</taxon>
        <taxon>Magnoliopsida</taxon>
        <taxon>eudicotyledons</taxon>
        <taxon>Gunneridae</taxon>
        <taxon>Pentapetalae</taxon>
        <taxon>rosids</taxon>
        <taxon>fabids</taxon>
        <taxon>Fabales</taxon>
        <taxon>Fabaceae</taxon>
        <taxon>Papilionoideae</taxon>
        <taxon>50 kb inversion clade</taxon>
        <taxon>NPAAA clade</taxon>
        <taxon>Hologalegina</taxon>
        <taxon>IRL clade</taxon>
        <taxon>Trifolieae</taxon>
        <taxon>Trifolium</taxon>
    </lineage>
</organism>
<dbReference type="AlphaFoldDB" id="A0A392S7L3"/>
<reference evidence="1 2" key="1">
    <citation type="journal article" date="2018" name="Front. Plant Sci.">
        <title>Red Clover (Trifolium pratense) and Zigzag Clover (T. medium) - A Picture of Genomic Similarities and Differences.</title>
        <authorList>
            <person name="Dluhosova J."/>
            <person name="Istvanek J."/>
            <person name="Nedelnik J."/>
            <person name="Repkova J."/>
        </authorList>
    </citation>
    <scope>NUCLEOTIDE SEQUENCE [LARGE SCALE GENOMIC DNA]</scope>
    <source>
        <strain evidence="2">cv. 10/8</strain>
        <tissue evidence="1">Leaf</tissue>
    </source>
</reference>
<dbReference type="Proteomes" id="UP000265520">
    <property type="component" value="Unassembled WGS sequence"/>
</dbReference>
<accession>A0A392S7L3</accession>
<evidence type="ECO:0000313" key="1">
    <source>
        <dbReference type="EMBL" id="MCI44184.1"/>
    </source>
</evidence>
<evidence type="ECO:0000313" key="2">
    <source>
        <dbReference type="Proteomes" id="UP000265520"/>
    </source>
</evidence>
<proteinExistence type="predicted"/>
<protein>
    <submittedName>
        <fullName evidence="1">Putative N-acetyl-gamma-glutamyl-phosphate reductase</fullName>
    </submittedName>
</protein>
<feature type="non-terminal residue" evidence="1">
    <location>
        <position position="1"/>
    </location>
</feature>
<keyword evidence="2" id="KW-1185">Reference proteome</keyword>
<comment type="caution">
    <text evidence="1">The sequence shown here is derived from an EMBL/GenBank/DDBJ whole genome shotgun (WGS) entry which is preliminary data.</text>
</comment>
<sequence length="30" mass="3488">RSAKENLLFTEVTEGMNSYGVTRHRHVILE</sequence>
<name>A0A392S7L3_9FABA</name>
<dbReference type="EMBL" id="LXQA010327152">
    <property type="protein sequence ID" value="MCI44184.1"/>
    <property type="molecule type" value="Genomic_DNA"/>
</dbReference>